<keyword evidence="8" id="KW-0449">Lipoprotein</keyword>
<keyword evidence="4 9" id="KW-0732">Signal</keyword>
<accession>A0A8X8Y5W2</accession>
<evidence type="ECO:0000256" key="3">
    <source>
        <dbReference type="ARBA" id="ARBA00022622"/>
    </source>
</evidence>
<dbReference type="FunFam" id="1.20.58.1040:FF:000001">
    <property type="entry name" value="Glucan endo-1,3-beta-glucosidase 4"/>
    <property type="match status" value="1"/>
</dbReference>
<dbReference type="Gene3D" id="1.20.58.1040">
    <property type="match status" value="1"/>
</dbReference>
<evidence type="ECO:0000256" key="8">
    <source>
        <dbReference type="ARBA" id="ARBA00023288"/>
    </source>
</evidence>
<evidence type="ECO:0000256" key="5">
    <source>
        <dbReference type="ARBA" id="ARBA00023136"/>
    </source>
</evidence>
<reference evidence="11" key="2">
    <citation type="submission" date="2020-08" db="EMBL/GenBank/DDBJ databases">
        <title>Plant Genome Project.</title>
        <authorList>
            <person name="Zhang R.-G."/>
        </authorList>
    </citation>
    <scope>NUCLEOTIDE SEQUENCE</scope>
    <source>
        <strain evidence="11">Huo1</strain>
        <tissue evidence="11">Leaf</tissue>
    </source>
</reference>
<evidence type="ECO:0000256" key="7">
    <source>
        <dbReference type="ARBA" id="ARBA00023180"/>
    </source>
</evidence>
<evidence type="ECO:0000256" key="9">
    <source>
        <dbReference type="SAM" id="SignalP"/>
    </source>
</evidence>
<dbReference type="PANTHER" id="PTHR31044">
    <property type="entry name" value="BETA-1,3 GLUCANASE"/>
    <property type="match status" value="1"/>
</dbReference>
<dbReference type="Pfam" id="PF07983">
    <property type="entry name" value="X8"/>
    <property type="match status" value="1"/>
</dbReference>
<comment type="caution">
    <text evidence="11">The sequence shown here is derived from an EMBL/GenBank/DDBJ whole genome shotgun (WGS) entry which is preliminary data.</text>
</comment>
<feature type="signal peptide" evidence="9">
    <location>
        <begin position="1"/>
        <end position="28"/>
    </location>
</feature>
<protein>
    <recommendedName>
        <fullName evidence="10">X8 domain-containing protein</fullName>
    </recommendedName>
</protein>
<evidence type="ECO:0000256" key="1">
    <source>
        <dbReference type="ARBA" id="ARBA00004609"/>
    </source>
</evidence>
<dbReference type="AlphaFoldDB" id="A0A8X8Y5W2"/>
<sequence>MAKNVLSNLPSILLFVLLLCSGASLSLSKNIYYKQDSTSQFAGSIVQETEAAAEQKDVTTPMTTVPLRYPSSLNPLLDPQQDSPTITTPPSTAAGSWCVASISATPAALQAALDYACGHGGADCSPIQPGGGCFAPINLRHHASYAFNTYYQRNPIPSSCNFAGSAVTTSTDPSYVTCHYPSLSTSSSVLNTTSSTGSHVFGAGPVPPSPTAAALPNSCIHVLQFLALLLSVLPSFSSHDCGIPA</sequence>
<name>A0A8X8Y5W2_SALSN</name>
<keyword evidence="6" id="KW-1015">Disulfide bond</keyword>
<feature type="domain" description="X8" evidence="10">
    <location>
        <begin position="96"/>
        <end position="180"/>
    </location>
</feature>
<evidence type="ECO:0000256" key="4">
    <source>
        <dbReference type="ARBA" id="ARBA00022729"/>
    </source>
</evidence>
<dbReference type="SMART" id="SM00768">
    <property type="entry name" value="X8"/>
    <property type="match status" value="1"/>
</dbReference>
<reference evidence="11" key="1">
    <citation type="submission" date="2018-01" db="EMBL/GenBank/DDBJ databases">
        <authorList>
            <person name="Mao J.F."/>
        </authorList>
    </citation>
    <scope>NUCLEOTIDE SEQUENCE</scope>
    <source>
        <strain evidence="11">Huo1</strain>
        <tissue evidence="11">Leaf</tissue>
    </source>
</reference>
<feature type="chain" id="PRO_5036504699" description="X8 domain-containing protein" evidence="9">
    <location>
        <begin position="29"/>
        <end position="245"/>
    </location>
</feature>
<dbReference type="InterPro" id="IPR044788">
    <property type="entry name" value="X8_dom_prot"/>
</dbReference>
<keyword evidence="5" id="KW-0472">Membrane</keyword>
<gene>
    <name evidence="11" type="ORF">SASPL_114154</name>
</gene>
<keyword evidence="7" id="KW-0325">Glycoprotein</keyword>
<evidence type="ECO:0000256" key="2">
    <source>
        <dbReference type="ARBA" id="ARBA00022475"/>
    </source>
</evidence>
<dbReference type="InterPro" id="IPR012946">
    <property type="entry name" value="X8"/>
</dbReference>
<evidence type="ECO:0000256" key="6">
    <source>
        <dbReference type="ARBA" id="ARBA00023157"/>
    </source>
</evidence>
<dbReference type="Proteomes" id="UP000298416">
    <property type="component" value="Unassembled WGS sequence"/>
</dbReference>
<dbReference type="PANTHER" id="PTHR31044:SF52">
    <property type="entry name" value="OS01G0631500 PROTEIN"/>
    <property type="match status" value="1"/>
</dbReference>
<keyword evidence="3" id="KW-0336">GPI-anchor</keyword>
<organism evidence="11">
    <name type="scientific">Salvia splendens</name>
    <name type="common">Scarlet sage</name>
    <dbReference type="NCBI Taxonomy" id="180675"/>
    <lineage>
        <taxon>Eukaryota</taxon>
        <taxon>Viridiplantae</taxon>
        <taxon>Streptophyta</taxon>
        <taxon>Embryophyta</taxon>
        <taxon>Tracheophyta</taxon>
        <taxon>Spermatophyta</taxon>
        <taxon>Magnoliopsida</taxon>
        <taxon>eudicotyledons</taxon>
        <taxon>Gunneridae</taxon>
        <taxon>Pentapetalae</taxon>
        <taxon>asterids</taxon>
        <taxon>lamiids</taxon>
        <taxon>Lamiales</taxon>
        <taxon>Lamiaceae</taxon>
        <taxon>Nepetoideae</taxon>
        <taxon>Mentheae</taxon>
        <taxon>Salviinae</taxon>
        <taxon>Salvia</taxon>
        <taxon>Salvia subgen. Calosphace</taxon>
        <taxon>core Calosphace</taxon>
    </lineage>
</organism>
<evidence type="ECO:0000313" key="12">
    <source>
        <dbReference type="Proteomes" id="UP000298416"/>
    </source>
</evidence>
<dbReference type="GO" id="GO:0005886">
    <property type="term" value="C:plasma membrane"/>
    <property type="evidence" value="ECO:0007669"/>
    <property type="project" value="UniProtKB-SubCell"/>
</dbReference>
<comment type="subcellular location">
    <subcellularLocation>
        <location evidence="1">Cell membrane</location>
        <topology evidence="1">Lipid-anchor</topology>
        <topology evidence="1">GPI-anchor</topology>
    </subcellularLocation>
</comment>
<evidence type="ECO:0000259" key="10">
    <source>
        <dbReference type="SMART" id="SM00768"/>
    </source>
</evidence>
<dbReference type="EMBL" id="PNBA02000005">
    <property type="protein sequence ID" value="KAG6423751.1"/>
    <property type="molecule type" value="Genomic_DNA"/>
</dbReference>
<dbReference type="GO" id="GO:0098552">
    <property type="term" value="C:side of membrane"/>
    <property type="evidence" value="ECO:0007669"/>
    <property type="project" value="UniProtKB-KW"/>
</dbReference>
<proteinExistence type="predicted"/>
<dbReference type="OrthoDB" id="1073427at2759"/>
<dbReference type="GO" id="GO:0009506">
    <property type="term" value="C:plasmodesma"/>
    <property type="evidence" value="ECO:0007669"/>
    <property type="project" value="UniProtKB-ARBA"/>
</dbReference>
<keyword evidence="12" id="KW-1185">Reference proteome</keyword>
<evidence type="ECO:0000313" key="11">
    <source>
        <dbReference type="EMBL" id="KAG6423751.1"/>
    </source>
</evidence>
<keyword evidence="2" id="KW-1003">Cell membrane</keyword>